<dbReference type="Proteomes" id="UP001431429">
    <property type="component" value="Unassembled WGS sequence"/>
</dbReference>
<dbReference type="RefSeq" id="WP_250919108.1">
    <property type="nucleotide sequence ID" value="NZ_JAMQAW010000008.1"/>
</dbReference>
<dbReference type="EMBL" id="JAMQAW010000008">
    <property type="protein sequence ID" value="MCM2388778.1"/>
    <property type="molecule type" value="Genomic_DNA"/>
</dbReference>
<protein>
    <submittedName>
        <fullName evidence="2">Uncharacterized protein</fullName>
    </submittedName>
</protein>
<name>A0ABT0UMZ6_9ACTN</name>
<proteinExistence type="predicted"/>
<feature type="compositionally biased region" description="Pro residues" evidence="1">
    <location>
        <begin position="107"/>
        <end position="116"/>
    </location>
</feature>
<evidence type="ECO:0000256" key="1">
    <source>
        <dbReference type="SAM" id="MobiDB-lite"/>
    </source>
</evidence>
<keyword evidence="3" id="KW-1185">Reference proteome</keyword>
<evidence type="ECO:0000313" key="3">
    <source>
        <dbReference type="Proteomes" id="UP001431429"/>
    </source>
</evidence>
<feature type="region of interest" description="Disordered" evidence="1">
    <location>
        <begin position="61"/>
        <end position="116"/>
    </location>
</feature>
<sequence length="263" mass="28523">MSDVVHVRITVDGACFIDDEYFAAPPGVSINEAVLAHLQLESAALEISVRATIRDEQADYTTDIEVNPDGTSQPVTARAANATTSPGGRTAPTTGSVQPAWSSIEDPIPPGRPYAPLPQPYRTALQAVCATANHNKFTAAAREADRLLADLTAEYGPDHLYTLSVGLVRGDIAWLAKDYRYGWESWNYMARAWNQHLGPEHITTIRAVGNSVGCWHRLMPGEALSTAPQVVALLGRIPVPGSEQALKRIHHRRSLLARASKSE</sequence>
<feature type="compositionally biased region" description="Polar residues" evidence="1">
    <location>
        <begin position="69"/>
        <end position="101"/>
    </location>
</feature>
<reference evidence="2" key="1">
    <citation type="submission" date="2022-06" db="EMBL/GenBank/DDBJ databases">
        <title>Genome public.</title>
        <authorList>
            <person name="Sun Q."/>
        </authorList>
    </citation>
    <scope>NUCLEOTIDE SEQUENCE</scope>
    <source>
        <strain evidence="2">CWNU-1</strain>
    </source>
</reference>
<organism evidence="2 3">
    <name type="scientific">Streptomyces albipurpureus</name>
    <dbReference type="NCBI Taxonomy" id="2897419"/>
    <lineage>
        <taxon>Bacteria</taxon>
        <taxon>Bacillati</taxon>
        <taxon>Actinomycetota</taxon>
        <taxon>Actinomycetes</taxon>
        <taxon>Kitasatosporales</taxon>
        <taxon>Streptomycetaceae</taxon>
        <taxon>Streptomyces</taxon>
    </lineage>
</organism>
<accession>A0ABT0UMZ6</accession>
<evidence type="ECO:0000313" key="2">
    <source>
        <dbReference type="EMBL" id="MCM2388778.1"/>
    </source>
</evidence>
<gene>
    <name evidence="2" type="ORF">NBG84_10830</name>
</gene>
<comment type="caution">
    <text evidence="2">The sequence shown here is derived from an EMBL/GenBank/DDBJ whole genome shotgun (WGS) entry which is preliminary data.</text>
</comment>